<sequence length="677" mass="77634">MDELESPPTAHTLRPHHISLLMVIMLLYRHYPRKRFHPSFLIQVHRVLLEEIVELTPPRSFPKFLEALKAAPHSDDQGATPFFESLKPEYMDFVSVDHMTNFFHGLPDHFKSLSRLDESFSRRSMFGYFCRRAVVSYMKLSFAGVSKLRLDYHEWLNGNTTAGYEPFRRDLITFDTLLLKTHADEYRWAEPDAYSDFERGLATGDSNAASESLRRFFEQHFHEGSDSGVRQHALLNLSRMHYLRHEHSAARKFLVEAIEISRLAGDKETLQLCQGLLHRLQPKNKNQKPVVNEMQPGLHPIEVLFDVEKLLRVNSEQPLSAAFEKIVQAVGLYDHWIDVQGNYLDYADQWSQHTVQSIVWSAAGCEKLAAIEENIVTAFSEIGGDSNNALVVTLNRAYRRARQGGYQDAIAILLEPDIWRGLSLNDYSQWASQIWHIIVLRASRRGQLRQYNDLLKTMRPAGPFNPRDYFFNAATSTTSIIRDPLYEFLQMRALLTGTFLQQIGQAATTVEQLLRALWHSEFQCRYGSYRTGIILLADIGLEFGMTKHCKRILEEVMPQLIGGDDLEQRALACFTLARCIIAAGERTQESLREALPYLEIAEKDYVTLEILCSLADVQFLVSVLYHNLDMVEERDASATRHLETKEVMKEAAVVVAEDWITQVWELVLDVGAALAKR</sequence>
<name>A0AAD4LQ31_9AGAM</name>
<evidence type="ECO:0000259" key="7">
    <source>
        <dbReference type="Pfam" id="PF12862"/>
    </source>
</evidence>
<keyword evidence="5" id="KW-0833">Ubl conjugation pathway</keyword>
<comment type="caution">
    <text evidence="8">The sequence shown here is derived from an EMBL/GenBank/DDBJ whole genome shotgun (WGS) entry which is preliminary data.</text>
</comment>
<dbReference type="InterPro" id="IPR026000">
    <property type="entry name" value="Apc5_dom"/>
</dbReference>
<evidence type="ECO:0000256" key="4">
    <source>
        <dbReference type="ARBA" id="ARBA00022776"/>
    </source>
</evidence>
<dbReference type="PANTHER" id="PTHR12830">
    <property type="entry name" value="ANAPHASE-PROMOTING COMPLEX SUBUNIT 5"/>
    <property type="match status" value="1"/>
</dbReference>
<dbReference type="PANTHER" id="PTHR12830:SF9">
    <property type="entry name" value="ANAPHASE-PROMOTING COMPLEX SUBUNIT 5"/>
    <property type="match status" value="1"/>
</dbReference>
<keyword evidence="3" id="KW-0132">Cell division</keyword>
<dbReference type="Pfam" id="PF12862">
    <property type="entry name" value="ANAPC5"/>
    <property type="match status" value="1"/>
</dbReference>
<organism evidence="8 9">
    <name type="scientific">Lactarius akahatsu</name>
    <dbReference type="NCBI Taxonomy" id="416441"/>
    <lineage>
        <taxon>Eukaryota</taxon>
        <taxon>Fungi</taxon>
        <taxon>Dikarya</taxon>
        <taxon>Basidiomycota</taxon>
        <taxon>Agaricomycotina</taxon>
        <taxon>Agaricomycetes</taxon>
        <taxon>Russulales</taxon>
        <taxon>Russulaceae</taxon>
        <taxon>Lactarius</taxon>
    </lineage>
</organism>
<reference evidence="8" key="1">
    <citation type="submission" date="2022-01" db="EMBL/GenBank/DDBJ databases">
        <title>Comparative genomics reveals a dynamic genome evolution in the ectomycorrhizal milk-cap (Lactarius) mushrooms.</title>
        <authorList>
            <consortium name="DOE Joint Genome Institute"/>
            <person name="Lebreton A."/>
            <person name="Tang N."/>
            <person name="Kuo A."/>
            <person name="LaButti K."/>
            <person name="Drula E."/>
            <person name="Barry K."/>
            <person name="Clum A."/>
            <person name="Lipzen A."/>
            <person name="Mousain D."/>
            <person name="Ng V."/>
            <person name="Wang R."/>
            <person name="Wang X."/>
            <person name="Dai Y."/>
            <person name="Henrissat B."/>
            <person name="Grigoriev I.V."/>
            <person name="Guerin-Laguette A."/>
            <person name="Yu F."/>
            <person name="Martin F.M."/>
        </authorList>
    </citation>
    <scope>NUCLEOTIDE SEQUENCE</scope>
    <source>
        <strain evidence="8">QP</strain>
    </source>
</reference>
<keyword evidence="4" id="KW-0498">Mitosis</keyword>
<evidence type="ECO:0000256" key="2">
    <source>
        <dbReference type="ARBA" id="ARBA00016066"/>
    </source>
</evidence>
<evidence type="ECO:0000256" key="3">
    <source>
        <dbReference type="ARBA" id="ARBA00022618"/>
    </source>
</evidence>
<evidence type="ECO:0000256" key="5">
    <source>
        <dbReference type="ARBA" id="ARBA00022786"/>
    </source>
</evidence>
<protein>
    <recommendedName>
        <fullName evidence="2">Anaphase-promoting complex subunit 5</fullName>
    </recommendedName>
</protein>
<dbReference type="GO" id="GO:0051301">
    <property type="term" value="P:cell division"/>
    <property type="evidence" value="ECO:0007669"/>
    <property type="project" value="UniProtKB-KW"/>
</dbReference>
<evidence type="ECO:0000313" key="9">
    <source>
        <dbReference type="Proteomes" id="UP001201163"/>
    </source>
</evidence>
<dbReference type="EMBL" id="JAKELL010000001">
    <property type="protein sequence ID" value="KAH9001053.1"/>
    <property type="molecule type" value="Genomic_DNA"/>
</dbReference>
<dbReference type="GO" id="GO:0070979">
    <property type="term" value="P:protein K11-linked ubiquitination"/>
    <property type="evidence" value="ECO:0007669"/>
    <property type="project" value="TreeGrafter"/>
</dbReference>
<dbReference type="InterPro" id="IPR037679">
    <property type="entry name" value="Apc5"/>
</dbReference>
<dbReference type="AlphaFoldDB" id="A0AAD4LQ31"/>
<dbReference type="GO" id="GO:0031145">
    <property type="term" value="P:anaphase-promoting complex-dependent catabolic process"/>
    <property type="evidence" value="ECO:0007669"/>
    <property type="project" value="TreeGrafter"/>
</dbReference>
<accession>A0AAD4LQ31</accession>
<comment type="similarity">
    <text evidence="1">Belongs to the APC5 family.</text>
</comment>
<gene>
    <name evidence="8" type="ORF">EDB92DRAFT_1788297</name>
</gene>
<keyword evidence="6" id="KW-0131">Cell cycle</keyword>
<dbReference type="GO" id="GO:0045842">
    <property type="term" value="P:positive regulation of mitotic metaphase/anaphase transition"/>
    <property type="evidence" value="ECO:0007669"/>
    <property type="project" value="TreeGrafter"/>
</dbReference>
<evidence type="ECO:0000256" key="6">
    <source>
        <dbReference type="ARBA" id="ARBA00023306"/>
    </source>
</evidence>
<proteinExistence type="inferred from homology"/>
<dbReference type="Proteomes" id="UP001201163">
    <property type="component" value="Unassembled WGS sequence"/>
</dbReference>
<keyword evidence="9" id="KW-1185">Reference proteome</keyword>
<evidence type="ECO:0000256" key="1">
    <source>
        <dbReference type="ARBA" id="ARBA00007450"/>
    </source>
</evidence>
<dbReference type="GO" id="GO:0005680">
    <property type="term" value="C:anaphase-promoting complex"/>
    <property type="evidence" value="ECO:0007669"/>
    <property type="project" value="InterPro"/>
</dbReference>
<feature type="domain" description="Anaphase-promoting complex subunit 5" evidence="7">
    <location>
        <begin position="201"/>
        <end position="281"/>
    </location>
</feature>
<evidence type="ECO:0000313" key="8">
    <source>
        <dbReference type="EMBL" id="KAH9001053.1"/>
    </source>
</evidence>